<evidence type="ECO:0000313" key="2">
    <source>
        <dbReference type="EMBL" id="RFM35153.1"/>
    </source>
</evidence>
<evidence type="ECO:0000313" key="3">
    <source>
        <dbReference type="Proteomes" id="UP000261174"/>
    </source>
</evidence>
<feature type="transmembrane region" description="Helical" evidence="1">
    <location>
        <begin position="42"/>
        <end position="61"/>
    </location>
</feature>
<dbReference type="AlphaFoldDB" id="A0A3E1P4M5"/>
<sequence length="67" mass="7781">MLMKDNIDHLSRFWFVISNALPPIGFFLYFRYRKTHPNKAKMALTSAMIGVPIAILGTYIMNTYILN</sequence>
<dbReference type="Proteomes" id="UP000261174">
    <property type="component" value="Unassembled WGS sequence"/>
</dbReference>
<keyword evidence="3" id="KW-1185">Reference proteome</keyword>
<comment type="caution">
    <text evidence="2">The sequence shown here is derived from an EMBL/GenBank/DDBJ whole genome shotgun (WGS) entry which is preliminary data.</text>
</comment>
<proteinExistence type="predicted"/>
<keyword evidence="1" id="KW-0812">Transmembrane</keyword>
<accession>A0A3E1P4M5</accession>
<feature type="transmembrane region" description="Helical" evidence="1">
    <location>
        <begin position="12"/>
        <end position="30"/>
    </location>
</feature>
<dbReference type="EMBL" id="QTJV01000002">
    <property type="protein sequence ID" value="RFM35153.1"/>
    <property type="molecule type" value="Genomic_DNA"/>
</dbReference>
<protein>
    <submittedName>
        <fullName evidence="2">Uncharacterized protein</fullName>
    </submittedName>
</protein>
<keyword evidence="1" id="KW-1133">Transmembrane helix</keyword>
<organism evidence="2 3">
    <name type="scientific">Chitinophaga silvisoli</name>
    <dbReference type="NCBI Taxonomy" id="2291814"/>
    <lineage>
        <taxon>Bacteria</taxon>
        <taxon>Pseudomonadati</taxon>
        <taxon>Bacteroidota</taxon>
        <taxon>Chitinophagia</taxon>
        <taxon>Chitinophagales</taxon>
        <taxon>Chitinophagaceae</taxon>
        <taxon>Chitinophaga</taxon>
    </lineage>
</organism>
<evidence type="ECO:0000256" key="1">
    <source>
        <dbReference type="SAM" id="Phobius"/>
    </source>
</evidence>
<keyword evidence="1" id="KW-0472">Membrane</keyword>
<reference evidence="2 3" key="1">
    <citation type="submission" date="2018-08" db="EMBL/GenBank/DDBJ databases">
        <title>Chitinophaga sp. K20C18050901, a novel bacterium isolated from forest soil.</title>
        <authorList>
            <person name="Wang C."/>
        </authorList>
    </citation>
    <scope>NUCLEOTIDE SEQUENCE [LARGE SCALE GENOMIC DNA]</scope>
    <source>
        <strain evidence="2 3">K20C18050901</strain>
    </source>
</reference>
<name>A0A3E1P4M5_9BACT</name>
<gene>
    <name evidence="2" type="ORF">DXN04_07100</name>
</gene>